<dbReference type="GO" id="GO:0032993">
    <property type="term" value="C:protein-DNA complex"/>
    <property type="evidence" value="ECO:0007669"/>
    <property type="project" value="TreeGrafter"/>
</dbReference>
<dbReference type="Gene3D" id="1.10.10.10">
    <property type="entry name" value="Winged helix-like DNA-binding domain superfamily/Winged helix DNA-binding domain"/>
    <property type="match status" value="1"/>
</dbReference>
<dbReference type="GO" id="GO:0000976">
    <property type="term" value="F:transcription cis-regulatory region binding"/>
    <property type="evidence" value="ECO:0007669"/>
    <property type="project" value="TreeGrafter"/>
</dbReference>
<dbReference type="InterPro" id="IPR001789">
    <property type="entry name" value="Sig_transdc_resp-reg_receiver"/>
</dbReference>
<evidence type="ECO:0000256" key="2">
    <source>
        <dbReference type="ARBA" id="ARBA00023012"/>
    </source>
</evidence>
<dbReference type="Pfam" id="PF00072">
    <property type="entry name" value="Response_reg"/>
    <property type="match status" value="1"/>
</dbReference>
<dbReference type="SMART" id="SM00448">
    <property type="entry name" value="REC"/>
    <property type="match status" value="1"/>
</dbReference>
<dbReference type="InterPro" id="IPR036388">
    <property type="entry name" value="WH-like_DNA-bd_sf"/>
</dbReference>
<feature type="DNA-binding region" description="OmpR/PhoB-type" evidence="7">
    <location>
        <begin position="124"/>
        <end position="224"/>
    </location>
</feature>
<keyword evidence="5" id="KW-0804">Transcription</keyword>
<evidence type="ECO:0000256" key="1">
    <source>
        <dbReference type="ARBA" id="ARBA00022553"/>
    </source>
</evidence>
<proteinExistence type="predicted"/>
<dbReference type="Proteomes" id="UP000076927">
    <property type="component" value="Chromosome"/>
</dbReference>
<dbReference type="AlphaFoldDB" id="A0A172THH6"/>
<evidence type="ECO:0000256" key="4">
    <source>
        <dbReference type="ARBA" id="ARBA00023125"/>
    </source>
</evidence>
<reference evidence="10 11" key="1">
    <citation type="submission" date="2015-01" db="EMBL/GenBank/DDBJ databases">
        <title>Paenibacillus swuensis/DY6/whole genome sequencing.</title>
        <authorList>
            <person name="Kim M.K."/>
            <person name="Srinivasan S."/>
            <person name="Lee J.-J."/>
        </authorList>
    </citation>
    <scope>NUCLEOTIDE SEQUENCE [LARGE SCALE GENOMIC DNA]</scope>
    <source>
        <strain evidence="10 11">DY6</strain>
    </source>
</reference>
<dbReference type="KEGG" id="pswu:SY83_09150"/>
<evidence type="ECO:0000259" key="8">
    <source>
        <dbReference type="PROSITE" id="PS50110"/>
    </source>
</evidence>
<dbReference type="STRING" id="1178515.SY83_09150"/>
<feature type="domain" description="OmpR/PhoB-type" evidence="9">
    <location>
        <begin position="124"/>
        <end position="224"/>
    </location>
</feature>
<keyword evidence="11" id="KW-1185">Reference proteome</keyword>
<dbReference type="PANTHER" id="PTHR48111">
    <property type="entry name" value="REGULATOR OF RPOS"/>
    <property type="match status" value="1"/>
</dbReference>
<feature type="modified residue" description="4-aspartylphosphate" evidence="6">
    <location>
        <position position="41"/>
    </location>
</feature>
<dbReference type="InterPro" id="IPR016032">
    <property type="entry name" value="Sig_transdc_resp-reg_C-effctor"/>
</dbReference>
<evidence type="ECO:0000256" key="3">
    <source>
        <dbReference type="ARBA" id="ARBA00023015"/>
    </source>
</evidence>
<dbReference type="Pfam" id="PF00486">
    <property type="entry name" value="Trans_reg_C"/>
    <property type="match status" value="1"/>
</dbReference>
<evidence type="ECO:0000256" key="7">
    <source>
        <dbReference type="PROSITE-ProRule" id="PRU01091"/>
    </source>
</evidence>
<name>A0A172THH6_9BACL</name>
<evidence type="ECO:0000313" key="10">
    <source>
        <dbReference type="EMBL" id="ANE46416.1"/>
    </source>
</evidence>
<sequence length="227" mass="26304">MIGDMLSMYLAEEGYEVRKAATGTEGIEVLREWKPDILLLDLMLPDMSGITLCEKIRQFTSVPILMVSMRTDVVDRVNALVAGADDYLCKPFSMRELTARVGALLRRSQIRPLTETPLHFSHEDIQSRVSRKIELDPSRRAVYVKGEFIETTFSEFELMRLFHANPERVYSREELINTLRGIDSFVTNRSIDVHITNLRKKIEEDPKEPKYIRTVWGVGYKFMFNHS</sequence>
<dbReference type="Gene3D" id="3.40.50.2300">
    <property type="match status" value="1"/>
</dbReference>
<dbReference type="SUPFAM" id="SSF52172">
    <property type="entry name" value="CheY-like"/>
    <property type="match status" value="1"/>
</dbReference>
<dbReference type="InterPro" id="IPR001867">
    <property type="entry name" value="OmpR/PhoB-type_DNA-bd"/>
</dbReference>
<dbReference type="PANTHER" id="PTHR48111:SF40">
    <property type="entry name" value="PHOSPHATE REGULON TRANSCRIPTIONAL REGULATORY PROTEIN PHOB"/>
    <property type="match status" value="1"/>
</dbReference>
<dbReference type="InterPro" id="IPR011006">
    <property type="entry name" value="CheY-like_superfamily"/>
</dbReference>
<dbReference type="Gene3D" id="6.10.250.690">
    <property type="match status" value="1"/>
</dbReference>
<keyword evidence="3" id="KW-0805">Transcription regulation</keyword>
<dbReference type="EMBL" id="CP011388">
    <property type="protein sequence ID" value="ANE46416.1"/>
    <property type="molecule type" value="Genomic_DNA"/>
</dbReference>
<dbReference type="SMART" id="SM00862">
    <property type="entry name" value="Trans_reg_C"/>
    <property type="match status" value="1"/>
</dbReference>
<feature type="domain" description="Response regulatory" evidence="8">
    <location>
        <begin position="1"/>
        <end position="105"/>
    </location>
</feature>
<dbReference type="GO" id="GO:0006355">
    <property type="term" value="P:regulation of DNA-templated transcription"/>
    <property type="evidence" value="ECO:0007669"/>
    <property type="project" value="InterPro"/>
</dbReference>
<accession>A0A172THH6</accession>
<evidence type="ECO:0000259" key="9">
    <source>
        <dbReference type="PROSITE" id="PS51755"/>
    </source>
</evidence>
<dbReference type="PROSITE" id="PS50110">
    <property type="entry name" value="RESPONSE_REGULATORY"/>
    <property type="match status" value="1"/>
</dbReference>
<gene>
    <name evidence="10" type="ORF">SY83_09150</name>
</gene>
<dbReference type="PATRIC" id="fig|1178515.4.peg.1826"/>
<dbReference type="PROSITE" id="PS51755">
    <property type="entry name" value="OMPR_PHOB"/>
    <property type="match status" value="1"/>
</dbReference>
<protein>
    <submittedName>
        <fullName evidence="10">Chemotaxis protein CheY</fullName>
    </submittedName>
</protein>
<dbReference type="InterPro" id="IPR039420">
    <property type="entry name" value="WalR-like"/>
</dbReference>
<keyword evidence="1 6" id="KW-0597">Phosphoprotein</keyword>
<evidence type="ECO:0000313" key="11">
    <source>
        <dbReference type="Proteomes" id="UP000076927"/>
    </source>
</evidence>
<organism evidence="10 11">
    <name type="scientific">Paenibacillus swuensis</name>
    <dbReference type="NCBI Taxonomy" id="1178515"/>
    <lineage>
        <taxon>Bacteria</taxon>
        <taxon>Bacillati</taxon>
        <taxon>Bacillota</taxon>
        <taxon>Bacilli</taxon>
        <taxon>Bacillales</taxon>
        <taxon>Paenibacillaceae</taxon>
        <taxon>Paenibacillus</taxon>
    </lineage>
</organism>
<evidence type="ECO:0000256" key="6">
    <source>
        <dbReference type="PROSITE-ProRule" id="PRU00169"/>
    </source>
</evidence>
<evidence type="ECO:0000256" key="5">
    <source>
        <dbReference type="ARBA" id="ARBA00023163"/>
    </source>
</evidence>
<dbReference type="SUPFAM" id="SSF46894">
    <property type="entry name" value="C-terminal effector domain of the bipartite response regulators"/>
    <property type="match status" value="1"/>
</dbReference>
<keyword evidence="2" id="KW-0902">Two-component regulatory system</keyword>
<keyword evidence="4 7" id="KW-0238">DNA-binding</keyword>
<dbReference type="CDD" id="cd00383">
    <property type="entry name" value="trans_reg_C"/>
    <property type="match status" value="1"/>
</dbReference>
<dbReference type="GO" id="GO:0000156">
    <property type="term" value="F:phosphorelay response regulator activity"/>
    <property type="evidence" value="ECO:0007669"/>
    <property type="project" value="TreeGrafter"/>
</dbReference>
<dbReference type="GO" id="GO:0005829">
    <property type="term" value="C:cytosol"/>
    <property type="evidence" value="ECO:0007669"/>
    <property type="project" value="TreeGrafter"/>
</dbReference>